<dbReference type="AlphaFoldDB" id="A0A3G8JHX2"/>
<accession>A0A3G8JHX2</accession>
<dbReference type="RefSeq" id="WP_124707361.1">
    <property type="nucleotide sequence ID" value="NZ_CP033972.1"/>
</dbReference>
<dbReference type="InterPro" id="IPR018712">
    <property type="entry name" value="Tle1-like_cat"/>
</dbReference>
<evidence type="ECO:0000259" key="1">
    <source>
        <dbReference type="Pfam" id="PF09994"/>
    </source>
</evidence>
<dbReference type="EMBL" id="CP033972">
    <property type="protein sequence ID" value="AZG44508.1"/>
    <property type="molecule type" value="Genomic_DNA"/>
</dbReference>
<dbReference type="Proteomes" id="UP000271469">
    <property type="component" value="Chromosome"/>
</dbReference>
<dbReference type="PANTHER" id="PTHR33840:SF1">
    <property type="entry name" value="TLE1 PHOSPHOLIPASE DOMAIN-CONTAINING PROTEIN"/>
    <property type="match status" value="1"/>
</dbReference>
<keyword evidence="3" id="KW-1185">Reference proteome</keyword>
<evidence type="ECO:0000313" key="2">
    <source>
        <dbReference type="EMBL" id="AZG44508.1"/>
    </source>
</evidence>
<dbReference type="OrthoDB" id="4378831at2"/>
<gene>
    <name evidence="2" type="ORF">D7316_01094</name>
</gene>
<organism evidence="2 3">
    <name type="scientific">Gordonia insulae</name>
    <dbReference type="NCBI Taxonomy" id="2420509"/>
    <lineage>
        <taxon>Bacteria</taxon>
        <taxon>Bacillati</taxon>
        <taxon>Actinomycetota</taxon>
        <taxon>Actinomycetes</taxon>
        <taxon>Mycobacteriales</taxon>
        <taxon>Gordoniaceae</taxon>
        <taxon>Gordonia</taxon>
    </lineage>
</organism>
<feature type="domain" description="T6SS Phospholipase effector Tle1-like catalytic" evidence="1">
    <location>
        <begin position="2"/>
        <end position="269"/>
    </location>
</feature>
<dbReference type="PANTHER" id="PTHR33840">
    <property type="match status" value="1"/>
</dbReference>
<proteinExistence type="predicted"/>
<protein>
    <recommendedName>
        <fullName evidence="1">T6SS Phospholipase effector Tle1-like catalytic domain-containing protein</fullName>
    </recommendedName>
</protein>
<dbReference type="SUPFAM" id="SSF53474">
    <property type="entry name" value="alpha/beta-Hydrolases"/>
    <property type="match status" value="1"/>
</dbReference>
<evidence type="ECO:0000313" key="3">
    <source>
        <dbReference type="Proteomes" id="UP000271469"/>
    </source>
</evidence>
<name>A0A3G8JHX2_9ACTN</name>
<sequence length="392" mass="43763">MKRLIICCDGTWKTAQDPHISNIEKIARAIRTRAGDGTMQLVHYCNGVGTGATWFDRVIGGAFGRGLDLTLIDAYRFLALNYEPGDEIFVFGFSRGAYTARSLTDMVGTVGLLTADALACSRGRVNLLDAALTTYRDYRRTNASNPGSAARDALSEFRRHTYGSARADTRPRIKFIGVFDTVGALGVPGVTRQNYGFLNVELSDSVDVARQALAIDERRLTFDPCVWTTDGEGPTDVRQVWFEGVHSDIGGGLERGEPSTLSLTWMVSEASQHGLEIERARMPEVLTARPDVLGEEYLPNNSMSWAYQVVNLMKLIVDPFRVDSRVAKRHKRQVRVLEVTDDAASPMFIAEPAYRRWAELSERNKRAKNISWWVDQLGPEELEKRVVKIPTL</sequence>
<dbReference type="KEGG" id="gom:D7316_01094"/>
<dbReference type="Pfam" id="PF09994">
    <property type="entry name" value="T6SS_Tle1-like_cat"/>
    <property type="match status" value="1"/>
</dbReference>
<reference evidence="2 3" key="1">
    <citation type="submission" date="2018-11" db="EMBL/GenBank/DDBJ databases">
        <title>Gordonia insulae sp. nov., isolated from an island soil.</title>
        <authorList>
            <person name="Kim Y.S."/>
            <person name="Kim S.B."/>
        </authorList>
    </citation>
    <scope>NUCLEOTIDE SEQUENCE [LARGE SCALE GENOMIC DNA]</scope>
    <source>
        <strain evidence="2 3">MMS17-SY073</strain>
    </source>
</reference>
<dbReference type="InterPro" id="IPR029058">
    <property type="entry name" value="AB_hydrolase_fold"/>
</dbReference>